<feature type="transmembrane region" description="Helical" evidence="7">
    <location>
        <begin position="141"/>
        <end position="169"/>
    </location>
</feature>
<feature type="transmembrane region" description="Helical" evidence="7">
    <location>
        <begin position="865"/>
        <end position="886"/>
    </location>
</feature>
<feature type="transmembrane region" description="Helical" evidence="7">
    <location>
        <begin position="31"/>
        <end position="52"/>
    </location>
</feature>
<dbReference type="Proteomes" id="UP000284706">
    <property type="component" value="Unassembled WGS sequence"/>
</dbReference>
<evidence type="ECO:0000256" key="6">
    <source>
        <dbReference type="SAM" id="MobiDB-lite"/>
    </source>
</evidence>
<feature type="transmembrane region" description="Helical" evidence="7">
    <location>
        <begin position="377"/>
        <end position="401"/>
    </location>
</feature>
<keyword evidence="4 7" id="KW-0472">Membrane</keyword>
<feature type="transmembrane region" description="Helical" evidence="7">
    <location>
        <begin position="939"/>
        <end position="959"/>
    </location>
</feature>
<feature type="transmembrane region" description="Helical" evidence="7">
    <location>
        <begin position="702"/>
        <end position="725"/>
    </location>
</feature>
<feature type="compositionally biased region" description="Polar residues" evidence="6">
    <location>
        <begin position="1022"/>
        <end position="1033"/>
    </location>
</feature>
<dbReference type="OrthoDB" id="3229610at2759"/>
<feature type="transmembrane region" description="Helical" evidence="7">
    <location>
        <begin position="780"/>
        <end position="802"/>
    </location>
</feature>
<dbReference type="InParanoid" id="A0A409Y3N0"/>
<dbReference type="EMBL" id="NHYE01001223">
    <property type="protein sequence ID" value="PPQ97593.1"/>
    <property type="molecule type" value="Genomic_DNA"/>
</dbReference>
<feature type="transmembrane region" description="Helical" evidence="7">
    <location>
        <begin position="558"/>
        <end position="576"/>
    </location>
</feature>
<feature type="domain" description="Rhodopsin" evidence="8">
    <location>
        <begin position="399"/>
        <end position="646"/>
    </location>
</feature>
<comment type="subcellular location">
    <subcellularLocation>
        <location evidence="1">Membrane</location>
        <topology evidence="1">Multi-pass membrane protein</topology>
    </subcellularLocation>
</comment>
<dbReference type="AlphaFoldDB" id="A0A409Y3N0"/>
<name>A0A409Y3N0_9AGAR</name>
<evidence type="ECO:0000256" key="2">
    <source>
        <dbReference type="ARBA" id="ARBA00022692"/>
    </source>
</evidence>
<feature type="transmembrane region" description="Helical" evidence="7">
    <location>
        <begin position="107"/>
        <end position="129"/>
    </location>
</feature>
<evidence type="ECO:0000256" key="3">
    <source>
        <dbReference type="ARBA" id="ARBA00022989"/>
    </source>
</evidence>
<protein>
    <recommendedName>
        <fullName evidence="8">Rhodopsin domain-containing protein</fullName>
    </recommendedName>
</protein>
<dbReference type="InterPro" id="IPR052337">
    <property type="entry name" value="SAT4-like"/>
</dbReference>
<feature type="transmembrane region" description="Helical" evidence="7">
    <location>
        <begin position="507"/>
        <end position="528"/>
    </location>
</feature>
<feature type="domain" description="Rhodopsin" evidence="8">
    <location>
        <begin position="723"/>
        <end position="922"/>
    </location>
</feature>
<feature type="region of interest" description="Disordered" evidence="6">
    <location>
        <begin position="1011"/>
        <end position="1033"/>
    </location>
</feature>
<evidence type="ECO:0000259" key="8">
    <source>
        <dbReference type="Pfam" id="PF20684"/>
    </source>
</evidence>
<feature type="transmembrane region" description="Helical" evidence="7">
    <location>
        <begin position="588"/>
        <end position="609"/>
    </location>
</feature>
<feature type="transmembrane region" description="Helical" evidence="7">
    <location>
        <begin position="898"/>
        <end position="919"/>
    </location>
</feature>
<feature type="domain" description="Rhodopsin" evidence="8">
    <location>
        <begin position="50"/>
        <end position="162"/>
    </location>
</feature>
<proteinExistence type="inferred from homology"/>
<evidence type="ECO:0000256" key="4">
    <source>
        <dbReference type="ARBA" id="ARBA00023136"/>
    </source>
</evidence>
<feature type="compositionally biased region" description="Low complexity" evidence="6">
    <location>
        <begin position="1011"/>
        <end position="1021"/>
    </location>
</feature>
<comment type="similarity">
    <text evidence="5">Belongs to the SAT4 family.</text>
</comment>
<evidence type="ECO:0000313" key="10">
    <source>
        <dbReference type="Proteomes" id="UP000284706"/>
    </source>
</evidence>
<keyword evidence="2 7" id="KW-0812">Transmembrane</keyword>
<dbReference type="STRING" id="231916.A0A409Y3N0"/>
<organism evidence="9 10">
    <name type="scientific">Gymnopilus dilepis</name>
    <dbReference type="NCBI Taxonomy" id="231916"/>
    <lineage>
        <taxon>Eukaryota</taxon>
        <taxon>Fungi</taxon>
        <taxon>Dikarya</taxon>
        <taxon>Basidiomycota</taxon>
        <taxon>Agaricomycotina</taxon>
        <taxon>Agaricomycetes</taxon>
        <taxon>Agaricomycetidae</taxon>
        <taxon>Agaricales</taxon>
        <taxon>Agaricineae</taxon>
        <taxon>Hymenogastraceae</taxon>
        <taxon>Gymnopilus</taxon>
    </lineage>
</organism>
<feature type="transmembrane region" description="Helical" evidence="7">
    <location>
        <begin position="814"/>
        <end position="835"/>
    </location>
</feature>
<feature type="transmembrane region" description="Helical" evidence="7">
    <location>
        <begin position="416"/>
        <end position="434"/>
    </location>
</feature>
<feature type="transmembrane region" description="Helical" evidence="7">
    <location>
        <begin position="64"/>
        <end position="87"/>
    </location>
</feature>
<sequence>MDMRTLPPQNYLPWRGISDRVYTLTYLLSTFHAVILSALNLLGIVCAAYRLLHRYLIKRLWWDDYVVIIPLFLSLIYWPLFLVDFPYRLGLDVATASLRDRILNSFWLSFLPFILIVRLARIALALSLARIFPEGHRARRWSFFLVGLFSLQCITCIVISVVAAFMLLTKSPYEAWSFLSVWSRSSINVLELNLAAFDRRHILRFPSSCVSSCALLAAQASLQRTTINFDSILRKCLDYFNCSGLCITQFEYTSILGNRLAVPNPGPASSGGESNPKNFNSGFHGIGSLTFTRLQSHSLSATLPSFLLKITRLRTVETRPLPQSAEEATHHAPQIPCSCTLSSQSEEPPTTMTLTEISSVSWPTDPSLAPSRSTAPVIPFVAVPISILYSVSIACAIYRIFQGYVIKRLWWDDYTAIIPPLLSLVFWPLFLVSFPYRLGGTIIPSLAFFALSHNCLVGVSQASLSTRVLNSFWLTFLPFILIVRFARISISLSLARVFPSGHPVRRWCLFLVSTFAMWGLACIVIAMASCPQTSALFATSVRGHHCVFVRGSIPLRSLFLLIGNDLLLVISPLLFFWRLKLPSRERRLILIVSSASVLTTLSVVAYASIAGNPNAQGVDWLFLLQGLRHIEAGVSVLVCNLAVVSTCIYQKLVKALRREPEATAPEGTKETTQQPPLTQCSCTFSSHSEQASSSSRLTLTQISTLSSSVSVLYSIAIACAFYRLLHRYLIKRLWWDDYVVIVPLVLSLVYWPAFLLRIPYRLGVNISQAPFSIQVLSSFWFTYLPFILIVRFSRIAIALSLARVFPGGHPVRRWCFFLVGLFTLLGASCLIITVASCKQSSVLFVSTVRGNSCIYVAKNLPLKSLTILIDDFGSDCLLVVFSLHFFWRLRLPPKERRLILIVSCASVLTTLAVVAYATIAGNPDIQGVDWLLIIQGLRHIEAGVSLLVCNLAVVSTCMYQRLMKVFHQERPQLESTQESRQHSREHHCSCTLSNYSEESLSTMTLTEISSSMSSNTDLSLLESSPSRHSASTS</sequence>
<evidence type="ECO:0000256" key="1">
    <source>
        <dbReference type="ARBA" id="ARBA00004141"/>
    </source>
</evidence>
<feature type="transmembrane region" description="Helical" evidence="7">
    <location>
        <begin position="476"/>
        <end position="495"/>
    </location>
</feature>
<evidence type="ECO:0000313" key="9">
    <source>
        <dbReference type="EMBL" id="PPQ97593.1"/>
    </source>
</evidence>
<dbReference type="InterPro" id="IPR049326">
    <property type="entry name" value="Rhodopsin_dom_fungi"/>
</dbReference>
<evidence type="ECO:0000256" key="7">
    <source>
        <dbReference type="SAM" id="Phobius"/>
    </source>
</evidence>
<keyword evidence="3 7" id="KW-1133">Transmembrane helix</keyword>
<comment type="caution">
    <text evidence="9">The sequence shown here is derived from an EMBL/GenBank/DDBJ whole genome shotgun (WGS) entry which is preliminary data.</text>
</comment>
<dbReference type="PANTHER" id="PTHR33048">
    <property type="entry name" value="PTH11-LIKE INTEGRAL MEMBRANE PROTEIN (AFU_ORTHOLOGUE AFUA_5G11245)"/>
    <property type="match status" value="1"/>
</dbReference>
<reference evidence="9 10" key="1">
    <citation type="journal article" date="2018" name="Evol. Lett.">
        <title>Horizontal gene cluster transfer increased hallucinogenic mushroom diversity.</title>
        <authorList>
            <person name="Reynolds H.T."/>
            <person name="Vijayakumar V."/>
            <person name="Gluck-Thaler E."/>
            <person name="Korotkin H.B."/>
            <person name="Matheny P.B."/>
            <person name="Slot J.C."/>
        </authorList>
    </citation>
    <scope>NUCLEOTIDE SEQUENCE [LARGE SCALE GENOMIC DNA]</scope>
    <source>
        <strain evidence="9 10">SRW20</strain>
    </source>
</reference>
<dbReference type="GO" id="GO:0016020">
    <property type="term" value="C:membrane"/>
    <property type="evidence" value="ECO:0007669"/>
    <property type="project" value="UniProtKB-SubCell"/>
</dbReference>
<feature type="transmembrane region" description="Helical" evidence="7">
    <location>
        <begin position="737"/>
        <end position="760"/>
    </location>
</feature>
<dbReference type="Pfam" id="PF20684">
    <property type="entry name" value="Fung_rhodopsin"/>
    <property type="match status" value="3"/>
</dbReference>
<accession>A0A409Y3N0</accession>
<dbReference type="PANTHER" id="PTHR33048:SF47">
    <property type="entry name" value="INTEGRAL MEMBRANE PROTEIN-RELATED"/>
    <property type="match status" value="1"/>
</dbReference>
<gene>
    <name evidence="9" type="ORF">CVT26_002321</name>
</gene>
<keyword evidence="10" id="KW-1185">Reference proteome</keyword>
<evidence type="ECO:0000256" key="5">
    <source>
        <dbReference type="ARBA" id="ARBA00038359"/>
    </source>
</evidence>